<name>A0A109BDY3_HYPSL</name>
<dbReference type="InterPro" id="IPR023065">
    <property type="entry name" value="Uncharacterised_ApaG"/>
</dbReference>
<dbReference type="NCBIfam" id="NF003967">
    <property type="entry name" value="PRK05461.1"/>
    <property type="match status" value="1"/>
</dbReference>
<evidence type="ECO:0000256" key="1">
    <source>
        <dbReference type="ARBA" id="ARBA00017693"/>
    </source>
</evidence>
<reference evidence="4 5" key="1">
    <citation type="submission" date="2015-10" db="EMBL/GenBank/DDBJ databases">
        <title>Transcriptomic analysis of a linuron degrading triple-species bacterial consortium.</title>
        <authorList>
            <person name="Albers P."/>
        </authorList>
    </citation>
    <scope>NUCLEOTIDE SEQUENCE [LARGE SCALE GENOMIC DNA]</scope>
    <source>
        <strain evidence="4 5">WDL6</strain>
    </source>
</reference>
<dbReference type="InterPro" id="IPR036767">
    <property type="entry name" value="ApaG_sf"/>
</dbReference>
<dbReference type="PATRIC" id="fig|121290.4.peg.1316"/>
<dbReference type="Gene3D" id="2.60.40.1470">
    <property type="entry name" value="ApaG domain"/>
    <property type="match status" value="1"/>
</dbReference>
<keyword evidence="5" id="KW-1185">Reference proteome</keyword>
<evidence type="ECO:0000313" key="5">
    <source>
        <dbReference type="Proteomes" id="UP000059074"/>
    </source>
</evidence>
<gene>
    <name evidence="2" type="primary">apaG</name>
    <name evidence="4" type="ORF">APY04_2025</name>
</gene>
<dbReference type="PANTHER" id="PTHR47191">
    <property type="entry name" value="OS05G0170800 PROTEIN"/>
    <property type="match status" value="1"/>
</dbReference>
<dbReference type="PROSITE" id="PS51087">
    <property type="entry name" value="APAG"/>
    <property type="match status" value="1"/>
</dbReference>
<dbReference type="RefSeq" id="WP_068462109.1">
    <property type="nucleotide sequence ID" value="NZ_JAEFBX010000001.1"/>
</dbReference>
<comment type="caution">
    <text evidence="4">The sequence shown here is derived from an EMBL/GenBank/DDBJ whole genome shotgun (WGS) entry which is preliminary data.</text>
</comment>
<dbReference type="AlphaFoldDB" id="A0A109BDY3"/>
<dbReference type="Proteomes" id="UP000059074">
    <property type="component" value="Unassembled WGS sequence"/>
</dbReference>
<sequence length="130" mass="14453">MYEAVTRGIRIRVTPQYLEDQSQPEDSEFFWAYTIDIANEGEETVQLRSRMWQITDGVGMTEEVRGPGVVGETPVIEPGTTYTYTSGCPLRTPSGIMVGSYQMTDTKGELFDVAIPAFSLDCPFAPRSVN</sequence>
<dbReference type="EMBL" id="LMTR01000066">
    <property type="protein sequence ID" value="KWT67038.1"/>
    <property type="molecule type" value="Genomic_DNA"/>
</dbReference>
<proteinExistence type="inferred from homology"/>
<dbReference type="STRING" id="121290.APY04_2025"/>
<dbReference type="Pfam" id="PF04379">
    <property type="entry name" value="DUF525"/>
    <property type="match status" value="1"/>
</dbReference>
<dbReference type="OrthoDB" id="9795226at2"/>
<dbReference type="InterPro" id="IPR007474">
    <property type="entry name" value="ApaG_domain"/>
</dbReference>
<evidence type="ECO:0000259" key="3">
    <source>
        <dbReference type="PROSITE" id="PS51087"/>
    </source>
</evidence>
<dbReference type="HAMAP" id="MF_00791">
    <property type="entry name" value="ApaG"/>
    <property type="match status" value="1"/>
</dbReference>
<evidence type="ECO:0000256" key="2">
    <source>
        <dbReference type="HAMAP-Rule" id="MF_00791"/>
    </source>
</evidence>
<feature type="domain" description="ApaG" evidence="3">
    <location>
        <begin position="3"/>
        <end position="127"/>
    </location>
</feature>
<dbReference type="InterPro" id="IPR050718">
    <property type="entry name" value="ApaG-like"/>
</dbReference>
<organism evidence="4 5">
    <name type="scientific">Hyphomicrobium sulfonivorans</name>
    <dbReference type="NCBI Taxonomy" id="121290"/>
    <lineage>
        <taxon>Bacteria</taxon>
        <taxon>Pseudomonadati</taxon>
        <taxon>Pseudomonadota</taxon>
        <taxon>Alphaproteobacteria</taxon>
        <taxon>Hyphomicrobiales</taxon>
        <taxon>Hyphomicrobiaceae</taxon>
        <taxon>Hyphomicrobium</taxon>
    </lineage>
</organism>
<dbReference type="PANTHER" id="PTHR47191:SF2">
    <property type="entry name" value="OS05G0170800 PROTEIN"/>
    <property type="match status" value="1"/>
</dbReference>
<evidence type="ECO:0000313" key="4">
    <source>
        <dbReference type="EMBL" id="KWT67038.1"/>
    </source>
</evidence>
<dbReference type="SUPFAM" id="SSF110069">
    <property type="entry name" value="ApaG-like"/>
    <property type="match status" value="1"/>
</dbReference>
<accession>A0A109BDY3</accession>
<protein>
    <recommendedName>
        <fullName evidence="1 2">Protein ApaG</fullName>
    </recommendedName>
</protein>